<dbReference type="GO" id="GO:0015297">
    <property type="term" value="F:antiporter activity"/>
    <property type="evidence" value="ECO:0007669"/>
    <property type="project" value="InterPro"/>
</dbReference>
<feature type="transmembrane region" description="Helical" evidence="1">
    <location>
        <begin position="337"/>
        <end position="360"/>
    </location>
</feature>
<feature type="transmembrane region" description="Helical" evidence="1">
    <location>
        <begin position="157"/>
        <end position="176"/>
    </location>
</feature>
<dbReference type="GO" id="GO:0016020">
    <property type="term" value="C:membrane"/>
    <property type="evidence" value="ECO:0007669"/>
    <property type="project" value="InterPro"/>
</dbReference>
<sequence length="595" mass="66735">MEPVKDQELSVKTYKKGKKSKRHFFASGKWYKIALTLILWSVLQEIIMASTDLIDNVFVNHLREEHVYGYDAFKNMVLNESGWTMLDYDLLKSVNLESYYGNGILYLPGQIGVNAVSASNQLFILMFSMVSGFCYGAGIFSAQYFGAGDYQRLKQITALKMYLVISITGVFALFGLPGVTEKLIAFTTHPNYDIVKPDFSAPKDGQYAIQLHKYIQNEVAKMATQQGATYYRIVSLSYPLLTINQVAVTALRETRRPFYSFFMSAISLVANFTCNVFLTAPTFIPGFIGFGIEGSAAGTVASRVLQTVFIFVLLGIKKFEFIPSIKHFKIERTVLRVALIKSMPILLNETLFALGQVVQVKLRAMYSVDSLSANAMYETMLMAFFSPMYHGLNAGISVLVGNELGAQNFDKAQYNAKHLMRLSFMIATGFLMIFSGLSFVLPKLIFPNITKEGLRIGQWMIFIYTMTYPIILLNSCVYSILRAGGNVINAFLMDSGFNWVLQIPTLCLLILGNTEVSNSGFITLGIISIHLIICMFEVVKVIPATIFYFRRKWVRSIIVAKNVSVETDKNIGSFSQEISAESVIENVDLNDKVER</sequence>
<dbReference type="InterPro" id="IPR002528">
    <property type="entry name" value="MATE_fam"/>
</dbReference>
<dbReference type="RefSeq" id="WP_166507821.1">
    <property type="nucleotide sequence ID" value="NZ_CP043026.1"/>
</dbReference>
<dbReference type="AlphaFoldDB" id="A0A5B9Y428"/>
<organism evidence="2 3">
    <name type="scientific">Spiroplasma chinense</name>
    <dbReference type="NCBI Taxonomy" id="216932"/>
    <lineage>
        <taxon>Bacteria</taxon>
        <taxon>Bacillati</taxon>
        <taxon>Mycoplasmatota</taxon>
        <taxon>Mollicutes</taxon>
        <taxon>Entomoplasmatales</taxon>
        <taxon>Spiroplasmataceae</taxon>
        <taxon>Spiroplasma</taxon>
    </lineage>
</organism>
<feature type="transmembrane region" description="Helical" evidence="1">
    <location>
        <begin position="24"/>
        <end position="43"/>
    </location>
</feature>
<dbReference type="Pfam" id="PF01554">
    <property type="entry name" value="MatE"/>
    <property type="match status" value="2"/>
</dbReference>
<gene>
    <name evidence="2" type="ORF">SCHIN_v1c02290</name>
</gene>
<feature type="transmembrane region" description="Helical" evidence="1">
    <location>
        <begin position="258"/>
        <end position="284"/>
    </location>
</feature>
<keyword evidence="1" id="KW-1133">Transmembrane helix</keyword>
<protein>
    <submittedName>
        <fullName evidence="2">MATE efflux family protein</fullName>
    </submittedName>
</protein>
<accession>A0A5B9Y428</accession>
<name>A0A5B9Y428_9MOLU</name>
<dbReference type="KEGG" id="schi:SCHIN_v1c02290"/>
<evidence type="ECO:0000313" key="2">
    <source>
        <dbReference type="EMBL" id="QEH61426.1"/>
    </source>
</evidence>
<dbReference type="GO" id="GO:0042910">
    <property type="term" value="F:xenobiotic transmembrane transporter activity"/>
    <property type="evidence" value="ECO:0007669"/>
    <property type="project" value="InterPro"/>
</dbReference>
<feature type="transmembrane region" description="Helical" evidence="1">
    <location>
        <begin position="422"/>
        <end position="441"/>
    </location>
</feature>
<keyword evidence="3" id="KW-1185">Reference proteome</keyword>
<dbReference type="Proteomes" id="UP000323144">
    <property type="component" value="Chromosome"/>
</dbReference>
<evidence type="ECO:0000256" key="1">
    <source>
        <dbReference type="SAM" id="Phobius"/>
    </source>
</evidence>
<dbReference type="PANTHER" id="PTHR42925:SF2">
    <property type="entry name" value="NA+ DRIVEN MULTIDRUG EFFLUX PUMP"/>
    <property type="match status" value="1"/>
</dbReference>
<evidence type="ECO:0000313" key="3">
    <source>
        <dbReference type="Proteomes" id="UP000323144"/>
    </source>
</evidence>
<dbReference type="InterPro" id="IPR047135">
    <property type="entry name" value="YsiQ"/>
</dbReference>
<feature type="transmembrane region" description="Helical" evidence="1">
    <location>
        <begin position="122"/>
        <end position="145"/>
    </location>
</feature>
<feature type="transmembrane region" description="Helical" evidence="1">
    <location>
        <begin position="488"/>
        <end position="512"/>
    </location>
</feature>
<reference evidence="2 3" key="1">
    <citation type="submission" date="2019-08" db="EMBL/GenBank/DDBJ databases">
        <title>Complete genome sequence of Spiroplasma chinense CCH (DSM 19755).</title>
        <authorList>
            <person name="Shen H.-Y."/>
            <person name="Lin Y.-C."/>
            <person name="Chou L."/>
            <person name="Kuo C.-H."/>
        </authorList>
    </citation>
    <scope>NUCLEOTIDE SEQUENCE [LARGE SCALE GENOMIC DNA]</scope>
    <source>
        <strain evidence="2 3">CCH</strain>
    </source>
</reference>
<dbReference type="PANTHER" id="PTHR42925">
    <property type="entry name" value="MULTIDRUG AND TOXIN EFFLUX PROTEIN MATE FAMILY"/>
    <property type="match status" value="1"/>
</dbReference>
<keyword evidence="1" id="KW-0472">Membrane</keyword>
<dbReference type="EMBL" id="CP043026">
    <property type="protein sequence ID" value="QEH61426.1"/>
    <property type="molecule type" value="Genomic_DNA"/>
</dbReference>
<feature type="transmembrane region" description="Helical" evidence="1">
    <location>
        <begin position="296"/>
        <end position="316"/>
    </location>
</feature>
<keyword evidence="1" id="KW-0812">Transmembrane</keyword>
<proteinExistence type="predicted"/>
<feature type="transmembrane region" description="Helical" evidence="1">
    <location>
        <begin position="230"/>
        <end position="251"/>
    </location>
</feature>
<feature type="transmembrane region" description="Helical" evidence="1">
    <location>
        <begin position="461"/>
        <end position="481"/>
    </location>
</feature>
<feature type="transmembrane region" description="Helical" evidence="1">
    <location>
        <begin position="380"/>
        <end position="401"/>
    </location>
</feature>
<feature type="transmembrane region" description="Helical" evidence="1">
    <location>
        <begin position="524"/>
        <end position="549"/>
    </location>
</feature>